<dbReference type="Pfam" id="PF07525">
    <property type="entry name" value="SOCS_box"/>
    <property type="match status" value="1"/>
</dbReference>
<proteinExistence type="evidence at transcript level"/>
<reference evidence="9" key="1">
    <citation type="journal article" date="2015" name="Sci. Rep.">
        <title>Tissue- and time-dependent transcription in Ixodes ricinus salivary glands and midguts when blood feeding on the vertebrate host.</title>
        <authorList>
            <person name="Kotsyfakis M."/>
            <person name="Schwarz A."/>
            <person name="Erhart J."/>
            <person name="Ribeiro J.M."/>
        </authorList>
    </citation>
    <scope>NUCLEOTIDE SEQUENCE</scope>
    <source>
        <tissue evidence="9">Salivary gland and midgut</tissue>
    </source>
</reference>
<dbReference type="InterPro" id="IPR001496">
    <property type="entry name" value="SOCS_box"/>
</dbReference>
<dbReference type="AlphaFoldDB" id="V5H928"/>
<keyword evidence="7" id="KW-0472">Membrane</keyword>
<comment type="subcellular location">
    <subcellularLocation>
        <location evidence="1">Target cell membrane</location>
    </subcellularLocation>
</comment>
<dbReference type="GO" id="GO:0004842">
    <property type="term" value="F:ubiquitin-protein transferase activity"/>
    <property type="evidence" value="ECO:0007669"/>
    <property type="project" value="TreeGrafter"/>
</dbReference>
<dbReference type="GO" id="GO:0006887">
    <property type="term" value="P:exocytosis"/>
    <property type="evidence" value="ECO:0007669"/>
    <property type="project" value="UniProtKB-KW"/>
</dbReference>
<keyword evidence="5" id="KW-0528">Neurotoxin</keyword>
<protein>
    <submittedName>
        <fullName evidence="9">Putative negative regulation of nf-kappab transcription factor</fullName>
    </submittedName>
</protein>
<dbReference type="InterPro" id="IPR002110">
    <property type="entry name" value="Ankyrin_rpt"/>
</dbReference>
<evidence type="ECO:0000256" key="2">
    <source>
        <dbReference type="ARBA" id="ARBA00022483"/>
    </source>
</evidence>
<keyword evidence="6" id="KW-0040">ANK repeat</keyword>
<keyword evidence="2" id="KW-0268">Exocytosis</keyword>
<evidence type="ECO:0000256" key="1">
    <source>
        <dbReference type="ARBA" id="ARBA00004175"/>
    </source>
</evidence>
<dbReference type="SMART" id="SM00969">
    <property type="entry name" value="SOCS_box"/>
    <property type="match status" value="1"/>
</dbReference>
<dbReference type="SUPFAM" id="SSF48403">
    <property type="entry name" value="Ankyrin repeat"/>
    <property type="match status" value="1"/>
</dbReference>
<organism evidence="9">
    <name type="scientific">Ixodes ricinus</name>
    <name type="common">Common tick</name>
    <name type="synonym">Acarus ricinus</name>
    <dbReference type="NCBI Taxonomy" id="34613"/>
    <lineage>
        <taxon>Eukaryota</taxon>
        <taxon>Metazoa</taxon>
        <taxon>Ecdysozoa</taxon>
        <taxon>Arthropoda</taxon>
        <taxon>Chelicerata</taxon>
        <taxon>Arachnida</taxon>
        <taxon>Acari</taxon>
        <taxon>Parasitiformes</taxon>
        <taxon>Ixodida</taxon>
        <taxon>Ixodoidea</taxon>
        <taxon>Ixodidae</taxon>
        <taxon>Ixodinae</taxon>
        <taxon>Ixodes</taxon>
    </lineage>
</organism>
<keyword evidence="5" id="KW-0638">Presynaptic neurotoxin</keyword>
<dbReference type="PROSITE" id="PS50225">
    <property type="entry name" value="SOCS"/>
    <property type="match status" value="1"/>
</dbReference>
<dbReference type="PANTHER" id="PTHR24171:SF8">
    <property type="entry name" value="BRCA1-ASSOCIATED RING DOMAIN PROTEIN 1"/>
    <property type="match status" value="1"/>
</dbReference>
<evidence type="ECO:0000256" key="6">
    <source>
        <dbReference type="ARBA" id="ARBA00023043"/>
    </source>
</evidence>
<accession>V5H928</accession>
<dbReference type="EMBL" id="GANP01010809">
    <property type="protein sequence ID" value="JAB73659.1"/>
    <property type="molecule type" value="mRNA"/>
</dbReference>
<evidence type="ECO:0000256" key="4">
    <source>
        <dbReference type="ARBA" id="ARBA00022737"/>
    </source>
</evidence>
<dbReference type="CDD" id="cd03587">
    <property type="entry name" value="SOCS"/>
    <property type="match status" value="1"/>
</dbReference>
<evidence type="ECO:0000259" key="8">
    <source>
        <dbReference type="PROSITE" id="PS50225"/>
    </source>
</evidence>
<dbReference type="GO" id="GO:0044218">
    <property type="term" value="C:other organism cell membrane"/>
    <property type="evidence" value="ECO:0007669"/>
    <property type="project" value="UniProtKB-KW"/>
</dbReference>
<keyword evidence="4" id="KW-0677">Repeat</keyword>
<name>V5H928_IXORI</name>
<evidence type="ECO:0000256" key="3">
    <source>
        <dbReference type="ARBA" id="ARBA00022537"/>
    </source>
</evidence>
<sequence length="192" mass="20673">MSRSCCNALVEKLLDAGSPVDQPNKYGLTALSYAILSKADASVVYSLVSRGADPDVRVEWLRKTLLQLAVLGGDVERVCTLIRYGASPSTGNSEGESALSLALQSNRPLALWMLRAVAEVGAARRMVRNASRADSPEGVTAELFAEASSTPTLKRICRAAFRRRLGWRADAVASALPLPSKIREFLLLRGDV</sequence>
<dbReference type="GO" id="GO:0044231">
    <property type="term" value="C:host cell presynaptic membrane"/>
    <property type="evidence" value="ECO:0007669"/>
    <property type="project" value="UniProtKB-KW"/>
</dbReference>
<keyword evidence="3" id="KW-1052">Target cell membrane</keyword>
<dbReference type="PANTHER" id="PTHR24171">
    <property type="entry name" value="ANKYRIN REPEAT DOMAIN-CONTAINING PROTEIN 39-RELATED"/>
    <property type="match status" value="1"/>
</dbReference>
<keyword evidence="5" id="KW-0800">Toxin</keyword>
<dbReference type="GO" id="GO:0085020">
    <property type="term" value="P:protein K6-linked ubiquitination"/>
    <property type="evidence" value="ECO:0007669"/>
    <property type="project" value="TreeGrafter"/>
</dbReference>
<evidence type="ECO:0000313" key="9">
    <source>
        <dbReference type="EMBL" id="JAB73659.1"/>
    </source>
</evidence>
<evidence type="ECO:0000256" key="7">
    <source>
        <dbReference type="ARBA" id="ARBA00023298"/>
    </source>
</evidence>
<keyword evidence="7" id="KW-1053">Target membrane</keyword>
<dbReference type="InterPro" id="IPR036770">
    <property type="entry name" value="Ankyrin_rpt-contain_sf"/>
</dbReference>
<feature type="domain" description="SOCS box" evidence="8">
    <location>
        <begin position="138"/>
        <end position="186"/>
    </location>
</feature>
<evidence type="ECO:0000256" key="5">
    <source>
        <dbReference type="ARBA" id="ARBA00023028"/>
    </source>
</evidence>
<dbReference type="GO" id="GO:0031436">
    <property type="term" value="C:BRCA1-BARD1 complex"/>
    <property type="evidence" value="ECO:0007669"/>
    <property type="project" value="TreeGrafter"/>
</dbReference>
<dbReference type="SMART" id="SM00248">
    <property type="entry name" value="ANK"/>
    <property type="match status" value="2"/>
</dbReference>
<dbReference type="Gene3D" id="1.25.40.20">
    <property type="entry name" value="Ankyrin repeat-containing domain"/>
    <property type="match status" value="1"/>
</dbReference>
<dbReference type="GO" id="GO:0070531">
    <property type="term" value="C:BRCA1-A complex"/>
    <property type="evidence" value="ECO:0007669"/>
    <property type="project" value="TreeGrafter"/>
</dbReference>